<feature type="region of interest" description="Disordered" evidence="1">
    <location>
        <begin position="423"/>
        <end position="470"/>
    </location>
</feature>
<name>A0A3S1BMH3_ELYCH</name>
<reference evidence="2 3" key="1">
    <citation type="submission" date="2019-01" db="EMBL/GenBank/DDBJ databases">
        <title>A draft genome assembly of the solar-powered sea slug Elysia chlorotica.</title>
        <authorList>
            <person name="Cai H."/>
            <person name="Li Q."/>
            <person name="Fang X."/>
            <person name="Li J."/>
            <person name="Curtis N.E."/>
            <person name="Altenburger A."/>
            <person name="Shibata T."/>
            <person name="Feng M."/>
            <person name="Maeda T."/>
            <person name="Schwartz J.A."/>
            <person name="Shigenobu S."/>
            <person name="Lundholm N."/>
            <person name="Nishiyama T."/>
            <person name="Yang H."/>
            <person name="Hasebe M."/>
            <person name="Li S."/>
            <person name="Pierce S.K."/>
            <person name="Wang J."/>
        </authorList>
    </citation>
    <scope>NUCLEOTIDE SEQUENCE [LARGE SCALE GENOMIC DNA]</scope>
    <source>
        <strain evidence="2">EC2010</strain>
        <tissue evidence="2">Whole organism of an adult</tissue>
    </source>
</reference>
<dbReference type="STRING" id="188477.A0A3S1BMH3"/>
<feature type="region of interest" description="Disordered" evidence="1">
    <location>
        <begin position="104"/>
        <end position="149"/>
    </location>
</feature>
<keyword evidence="3" id="KW-1185">Reference proteome</keyword>
<protein>
    <submittedName>
        <fullName evidence="2">Uncharacterized protein</fullName>
    </submittedName>
</protein>
<evidence type="ECO:0000256" key="1">
    <source>
        <dbReference type="SAM" id="MobiDB-lite"/>
    </source>
</evidence>
<feature type="non-terminal residue" evidence="2">
    <location>
        <position position="1"/>
    </location>
</feature>
<feature type="compositionally biased region" description="Polar residues" evidence="1">
    <location>
        <begin position="138"/>
        <end position="147"/>
    </location>
</feature>
<sequence length="470" mass="51069">HLYLTSAEISALFFQQDVISSKLQRDNVLVDQVFVCRKTHPDLFNELVLYEAPEIDSKTESINLFPLDRLPLIIDLYSHANEYEGLKAMALELLQWFDPHDPFWKGDDDDDDDDAASSADQTPQPDGIANNGDEDSQTESSADNSLPSLDDLQQVLRTLEIKRKRILGRMLAEAPTADCVEELNTVELHISRVEALISKLESDSAPSTSSNCQKPPLIETDAHTQGHVQSFAPAQRTSAPSTPQAKTTHKVAPMVQEPSKANPGLQQDSNLPPLLPSVDLSALLQQQMWMNQMNQLMMQQLGLAPHSSSFPGQLPFPSLPTTDTSSMQMLNSFGRGLAPLAGTNQQQQQQQQQLLQLQNQLLQQSGGAGMAPSLQNSQIFSQLPSLSMLNSLTPATTSVGGQVTGQAVPPGLGMLGVSGVARGRAATTTPQSQVGAMSPQPGGLQALLQQPHPQPNFALSAFQNQQHRQQ</sequence>
<dbReference type="OrthoDB" id="10052065at2759"/>
<dbReference type="EMBL" id="RQTK01001394">
    <property type="protein sequence ID" value="RUS70501.1"/>
    <property type="molecule type" value="Genomic_DNA"/>
</dbReference>
<evidence type="ECO:0000313" key="3">
    <source>
        <dbReference type="Proteomes" id="UP000271974"/>
    </source>
</evidence>
<proteinExistence type="predicted"/>
<evidence type="ECO:0000313" key="2">
    <source>
        <dbReference type="EMBL" id="RUS70501.1"/>
    </source>
</evidence>
<comment type="caution">
    <text evidence="2">The sequence shown here is derived from an EMBL/GenBank/DDBJ whole genome shotgun (WGS) entry which is preliminary data.</text>
</comment>
<feature type="compositionally biased region" description="Polar residues" evidence="1">
    <location>
        <begin position="426"/>
        <end position="435"/>
    </location>
</feature>
<organism evidence="2 3">
    <name type="scientific">Elysia chlorotica</name>
    <name type="common">Eastern emerald elysia</name>
    <name type="synonym">Sea slug</name>
    <dbReference type="NCBI Taxonomy" id="188477"/>
    <lineage>
        <taxon>Eukaryota</taxon>
        <taxon>Metazoa</taxon>
        <taxon>Spiralia</taxon>
        <taxon>Lophotrochozoa</taxon>
        <taxon>Mollusca</taxon>
        <taxon>Gastropoda</taxon>
        <taxon>Heterobranchia</taxon>
        <taxon>Euthyneura</taxon>
        <taxon>Panpulmonata</taxon>
        <taxon>Sacoglossa</taxon>
        <taxon>Placobranchoidea</taxon>
        <taxon>Plakobranchidae</taxon>
        <taxon>Elysia</taxon>
    </lineage>
</organism>
<gene>
    <name evidence="2" type="ORF">EGW08_021741</name>
</gene>
<feature type="compositionally biased region" description="Polar residues" evidence="1">
    <location>
        <begin position="461"/>
        <end position="470"/>
    </location>
</feature>
<feature type="compositionally biased region" description="Low complexity" evidence="1">
    <location>
        <begin position="439"/>
        <end position="451"/>
    </location>
</feature>
<dbReference type="AlphaFoldDB" id="A0A3S1BMH3"/>
<dbReference type="Proteomes" id="UP000271974">
    <property type="component" value="Unassembled WGS sequence"/>
</dbReference>
<accession>A0A3S1BMH3</accession>